<organism evidence="2 3">
    <name type="scientific">Candidatus Thiodiazotropha lotti</name>
    <dbReference type="NCBI Taxonomy" id="2792787"/>
    <lineage>
        <taxon>Bacteria</taxon>
        <taxon>Pseudomonadati</taxon>
        <taxon>Pseudomonadota</taxon>
        <taxon>Gammaproteobacteria</taxon>
        <taxon>Chromatiales</taxon>
        <taxon>Sedimenticolaceae</taxon>
        <taxon>Candidatus Thiodiazotropha</taxon>
    </lineage>
</organism>
<dbReference type="Proteomes" id="UP000886687">
    <property type="component" value="Unassembled WGS sequence"/>
</dbReference>
<feature type="domain" description="DUF4124" evidence="1">
    <location>
        <begin position="17"/>
        <end position="62"/>
    </location>
</feature>
<reference evidence="2" key="1">
    <citation type="journal article" date="2021" name="Proc. Natl. Acad. Sci. U.S.A.">
        <title>Global biogeography of chemosynthetic symbionts reveals both localized and globally distributed symbiont groups. .</title>
        <authorList>
            <person name="Osvatic J.T."/>
            <person name="Wilkins L.G.E."/>
            <person name="Leibrecht L."/>
            <person name="Leray M."/>
            <person name="Zauner S."/>
            <person name="Polzin J."/>
            <person name="Camacho Y."/>
            <person name="Gros O."/>
            <person name="van Gils J.A."/>
            <person name="Eisen J.A."/>
            <person name="Petersen J.M."/>
            <person name="Yuen B."/>
        </authorList>
    </citation>
    <scope>NUCLEOTIDE SEQUENCE</scope>
    <source>
        <strain evidence="2">MAGL173</strain>
    </source>
</reference>
<protein>
    <submittedName>
        <fullName evidence="2">Pilin</fullName>
    </submittedName>
</protein>
<name>A0A9E4N1P9_9GAMM</name>
<comment type="caution">
    <text evidence="2">The sequence shown here is derived from an EMBL/GenBank/DDBJ whole genome shotgun (WGS) entry which is preliminary data.</text>
</comment>
<dbReference type="EMBL" id="JAEPDI010000024">
    <property type="protein sequence ID" value="MCG7941281.1"/>
    <property type="molecule type" value="Genomic_DNA"/>
</dbReference>
<evidence type="ECO:0000313" key="3">
    <source>
        <dbReference type="Proteomes" id="UP000886687"/>
    </source>
</evidence>
<dbReference type="Gene3D" id="3.30.700.10">
    <property type="entry name" value="Glycoprotein, Type 4 Pilin"/>
    <property type="match status" value="1"/>
</dbReference>
<dbReference type="Pfam" id="PF13511">
    <property type="entry name" value="DUF4124"/>
    <property type="match status" value="1"/>
</dbReference>
<evidence type="ECO:0000259" key="1">
    <source>
        <dbReference type="Pfam" id="PF13511"/>
    </source>
</evidence>
<gene>
    <name evidence="2" type="ORF">JAZ04_20815</name>
</gene>
<evidence type="ECO:0000313" key="2">
    <source>
        <dbReference type="EMBL" id="MCG7941281.1"/>
    </source>
</evidence>
<dbReference type="GO" id="GO:0009289">
    <property type="term" value="C:pilus"/>
    <property type="evidence" value="ECO:0007669"/>
    <property type="project" value="InterPro"/>
</dbReference>
<dbReference type="GO" id="GO:0007155">
    <property type="term" value="P:cell adhesion"/>
    <property type="evidence" value="ECO:0007669"/>
    <property type="project" value="InterPro"/>
</dbReference>
<dbReference type="Pfam" id="PF00114">
    <property type="entry name" value="Pilin"/>
    <property type="match status" value="1"/>
</dbReference>
<proteinExistence type="predicted"/>
<accession>A0A9E4N1P9</accession>
<sequence>MSHPILQFKIVVLSLVLLLSGSPVLAKKFYKCTNAEGELVYQQVACDSNISQETVNVFTPPEHRSQLGPNLMGEGEYIPEGNEPAIAGKMMFQSRLSNVIALLTPIKMQMQQFYLMNGQWPEKPQDLGLNQENLKSADIKEVLFGNQGAIVASLNEHFGTGKRVVLAPQLVMDGTTMEWQCMANFPVQSMVTMGMKMCESRNIR</sequence>
<dbReference type="AlphaFoldDB" id="A0A9E4N1P9"/>
<dbReference type="InterPro" id="IPR001082">
    <property type="entry name" value="Pilin"/>
</dbReference>
<dbReference type="InterPro" id="IPR025392">
    <property type="entry name" value="DUF4124"/>
</dbReference>